<dbReference type="AlphaFoldDB" id="A0AAV7HU63"/>
<organism evidence="1 2">
    <name type="scientific">Cotesia glomerata</name>
    <name type="common">Lepidopteran parasitic wasp</name>
    <name type="synonym">Apanteles glomeratus</name>
    <dbReference type="NCBI Taxonomy" id="32391"/>
    <lineage>
        <taxon>Eukaryota</taxon>
        <taxon>Metazoa</taxon>
        <taxon>Ecdysozoa</taxon>
        <taxon>Arthropoda</taxon>
        <taxon>Hexapoda</taxon>
        <taxon>Insecta</taxon>
        <taxon>Pterygota</taxon>
        <taxon>Neoptera</taxon>
        <taxon>Endopterygota</taxon>
        <taxon>Hymenoptera</taxon>
        <taxon>Apocrita</taxon>
        <taxon>Ichneumonoidea</taxon>
        <taxon>Braconidae</taxon>
        <taxon>Microgastrinae</taxon>
        <taxon>Cotesia</taxon>
    </lineage>
</organism>
<protein>
    <submittedName>
        <fullName evidence="1">Uncharacterized protein</fullName>
    </submittedName>
</protein>
<accession>A0AAV7HU63</accession>
<proteinExistence type="predicted"/>
<comment type="caution">
    <text evidence="1">The sequence shown here is derived from an EMBL/GenBank/DDBJ whole genome shotgun (WGS) entry which is preliminary data.</text>
</comment>
<evidence type="ECO:0000313" key="2">
    <source>
        <dbReference type="Proteomes" id="UP000826195"/>
    </source>
</evidence>
<sequence>MTSLGNFSPSGYADNDKGYTGAKPAETAVGVLPLLLLDASLKWIESRKSLNGFNAPRDNVSTSCGNTCENRIAELQ</sequence>
<keyword evidence="2" id="KW-1185">Reference proteome</keyword>
<dbReference type="EMBL" id="JAHXZJ010002982">
    <property type="protein sequence ID" value="KAH0535435.1"/>
    <property type="molecule type" value="Genomic_DNA"/>
</dbReference>
<gene>
    <name evidence="1" type="ORF">KQX54_016423</name>
</gene>
<name>A0AAV7HU63_COTGL</name>
<reference evidence="1 2" key="1">
    <citation type="journal article" date="2021" name="J. Hered.">
        <title>A chromosome-level genome assembly of the parasitoid wasp, Cotesia glomerata (Hymenoptera: Braconidae).</title>
        <authorList>
            <person name="Pinto B.J."/>
            <person name="Weis J.J."/>
            <person name="Gamble T."/>
            <person name="Ode P.J."/>
            <person name="Paul R."/>
            <person name="Zaspel J.M."/>
        </authorList>
    </citation>
    <scope>NUCLEOTIDE SEQUENCE [LARGE SCALE GENOMIC DNA]</scope>
    <source>
        <strain evidence="1">CgM1</strain>
    </source>
</reference>
<evidence type="ECO:0000313" key="1">
    <source>
        <dbReference type="EMBL" id="KAH0535435.1"/>
    </source>
</evidence>
<dbReference type="Proteomes" id="UP000826195">
    <property type="component" value="Unassembled WGS sequence"/>
</dbReference>